<evidence type="ECO:0000313" key="2">
    <source>
        <dbReference type="EMBL" id="KAK3294903.1"/>
    </source>
</evidence>
<accession>A0AAE0LRL1</accession>
<feature type="compositionally biased region" description="Low complexity" evidence="1">
    <location>
        <begin position="135"/>
        <end position="148"/>
    </location>
</feature>
<dbReference type="Proteomes" id="UP001278766">
    <property type="component" value="Unassembled WGS sequence"/>
</dbReference>
<reference evidence="2" key="2">
    <citation type="submission" date="2023-06" db="EMBL/GenBank/DDBJ databases">
        <authorList>
            <consortium name="Lawrence Berkeley National Laboratory"/>
            <person name="Haridas S."/>
            <person name="Hensen N."/>
            <person name="Bonometti L."/>
            <person name="Westerberg I."/>
            <person name="Brannstrom I.O."/>
            <person name="Guillou S."/>
            <person name="Cros-Aarteil S."/>
            <person name="Calhoun S."/>
            <person name="Kuo A."/>
            <person name="Mondo S."/>
            <person name="Pangilinan J."/>
            <person name="Riley R."/>
            <person name="Labutti K."/>
            <person name="Andreopoulos B."/>
            <person name="Lipzen A."/>
            <person name="Chen C."/>
            <person name="Yanf M."/>
            <person name="Daum C."/>
            <person name="Ng V."/>
            <person name="Clum A."/>
            <person name="Steindorff A."/>
            <person name="Ohm R."/>
            <person name="Martin F."/>
            <person name="Silar P."/>
            <person name="Natvig D."/>
            <person name="Lalanne C."/>
            <person name="Gautier V."/>
            <person name="Ament-Velasquez S.L."/>
            <person name="Kruys A."/>
            <person name="Hutchinson M.I."/>
            <person name="Powell A.J."/>
            <person name="Barry K."/>
            <person name="Miller A.N."/>
            <person name="Grigoriev I.V."/>
            <person name="Debuchy R."/>
            <person name="Gladieux P."/>
            <person name="Thoren M.H."/>
            <person name="Johannesson H."/>
        </authorList>
    </citation>
    <scope>NUCLEOTIDE SEQUENCE</scope>
    <source>
        <strain evidence="2">CBS 168.71</strain>
    </source>
</reference>
<feature type="compositionally biased region" description="Polar residues" evidence="1">
    <location>
        <begin position="119"/>
        <end position="134"/>
    </location>
</feature>
<comment type="caution">
    <text evidence="2">The sequence shown here is derived from an EMBL/GenBank/DDBJ whole genome shotgun (WGS) entry which is preliminary data.</text>
</comment>
<sequence>MSSSLPVPSKAALTALRGLLVGTSCTLAVLAEDRRRKINNAVRAIENGEKIKSARRYRAGAGALAVAMEEEALWDPRFGPLSDFGLELHRHDHTAKESGEARNQPPQWRAGEDGVGTLAETTRVTSVKGQTVAASTQSNTSNTTDTSSPAKPGQLVKSPKRAQIQPIPKPTASLKSSPSWASMSTEMVKSYSFPTNDEIVVQVHEACNTKDPVHIGTALRTLLDAIDHKLAPDNLNRPWIEATARLCRTCQEEGRLDDAARLLDRIISQGLLQESDYVDHEPFTLIESLLARAELNQQAQDVYAADIDLAVNLFGPKFVERPRGANQQVYSLGRRLLELCFAAGLVQRGFGVYRRCIMSADDRGNDLAAWFLQKLYERQDYTTVVRTFITTFAQSSPLKASLDTVGDMVVDSVELAHDHRPNEVLETLHRLCTGLGNTKLYPKWVMKLLTSHWRKHRKFEEVEVMFEKLQTPRLKDSVFRSRNIYRIMVELALEAGQEAKADSYFALAISQHRSLASDVKLLGVVARFHAADGDWEAVRADFEAMDQSREARDQVRGQVFVPVLKAYAETHTVRETEAFLKFYVDELNVPLSSFMVTLMAKQYGAIRDVNSLIAWLDYCSQAEFPVDAAFSNAILVRCRRQWNFPFRDLRTLFRKLQVLNPDFVDKHTEQVMADAALSDSKYGGKAARGRLLSLHIDLPESPGRDKHVHAEDVIFAMKQALRSGSSRRAVQIYQRAIHSNMPFSPHALQLAVQAHLTWAPTDFDGAYTILRRAQIKGEDITQTINHLLAKQITSVASSTRNPQQADRLIRATLTHYHEAGIRITETSLHRAAALCLAVGHPWGAIHYALSAANERGTEPCFNLQNFKILLAAYADLLDADRLRETIARGLASFYREDGACRAALRQARARVARSQAPASRVSSLEERKMRARAVVDEGIGRVVEARRELRAEGKVLEEAAVRIMRRAALDAGREEVDFAEVPWLDAVVNSNLQQATAVLLGFAIA</sequence>
<gene>
    <name evidence="2" type="ORF">B0H64DRAFT_433970</name>
</gene>
<dbReference type="EMBL" id="JAUEPN010000005">
    <property type="protein sequence ID" value="KAK3294903.1"/>
    <property type="molecule type" value="Genomic_DNA"/>
</dbReference>
<evidence type="ECO:0000313" key="3">
    <source>
        <dbReference type="Proteomes" id="UP001278766"/>
    </source>
</evidence>
<protein>
    <submittedName>
        <fullName evidence="2">Uncharacterized protein</fullName>
    </submittedName>
</protein>
<evidence type="ECO:0000256" key="1">
    <source>
        <dbReference type="SAM" id="MobiDB-lite"/>
    </source>
</evidence>
<organism evidence="2 3">
    <name type="scientific">Chaetomium fimeti</name>
    <dbReference type="NCBI Taxonomy" id="1854472"/>
    <lineage>
        <taxon>Eukaryota</taxon>
        <taxon>Fungi</taxon>
        <taxon>Dikarya</taxon>
        <taxon>Ascomycota</taxon>
        <taxon>Pezizomycotina</taxon>
        <taxon>Sordariomycetes</taxon>
        <taxon>Sordariomycetidae</taxon>
        <taxon>Sordariales</taxon>
        <taxon>Chaetomiaceae</taxon>
        <taxon>Chaetomium</taxon>
    </lineage>
</organism>
<dbReference type="GeneID" id="87843019"/>
<keyword evidence="3" id="KW-1185">Reference proteome</keyword>
<dbReference type="RefSeq" id="XP_062658417.1">
    <property type="nucleotide sequence ID" value="XM_062806071.1"/>
</dbReference>
<dbReference type="AlphaFoldDB" id="A0AAE0LRL1"/>
<name>A0AAE0LRL1_9PEZI</name>
<feature type="region of interest" description="Disordered" evidence="1">
    <location>
        <begin position="93"/>
        <end position="179"/>
    </location>
</feature>
<proteinExistence type="predicted"/>
<reference evidence="2" key="1">
    <citation type="journal article" date="2023" name="Mol. Phylogenet. Evol.">
        <title>Genome-scale phylogeny and comparative genomics of the fungal order Sordariales.</title>
        <authorList>
            <person name="Hensen N."/>
            <person name="Bonometti L."/>
            <person name="Westerberg I."/>
            <person name="Brannstrom I.O."/>
            <person name="Guillou S."/>
            <person name="Cros-Aarteil S."/>
            <person name="Calhoun S."/>
            <person name="Haridas S."/>
            <person name="Kuo A."/>
            <person name="Mondo S."/>
            <person name="Pangilinan J."/>
            <person name="Riley R."/>
            <person name="LaButti K."/>
            <person name="Andreopoulos B."/>
            <person name="Lipzen A."/>
            <person name="Chen C."/>
            <person name="Yan M."/>
            <person name="Daum C."/>
            <person name="Ng V."/>
            <person name="Clum A."/>
            <person name="Steindorff A."/>
            <person name="Ohm R.A."/>
            <person name="Martin F."/>
            <person name="Silar P."/>
            <person name="Natvig D.O."/>
            <person name="Lalanne C."/>
            <person name="Gautier V."/>
            <person name="Ament-Velasquez S.L."/>
            <person name="Kruys A."/>
            <person name="Hutchinson M.I."/>
            <person name="Powell A.J."/>
            <person name="Barry K."/>
            <person name="Miller A.N."/>
            <person name="Grigoriev I.V."/>
            <person name="Debuchy R."/>
            <person name="Gladieux P."/>
            <person name="Hiltunen Thoren M."/>
            <person name="Johannesson H."/>
        </authorList>
    </citation>
    <scope>NUCLEOTIDE SEQUENCE</scope>
    <source>
        <strain evidence="2">CBS 168.71</strain>
    </source>
</reference>